<evidence type="ECO:0000256" key="5">
    <source>
        <dbReference type="ARBA" id="ARBA00023159"/>
    </source>
</evidence>
<comment type="caution">
    <text evidence="10">The sequence shown here is derived from an EMBL/GenBank/DDBJ whole genome shotgun (WGS) entry which is preliminary data.</text>
</comment>
<reference evidence="10" key="1">
    <citation type="submission" date="2023-03" db="EMBL/GenBank/DDBJ databases">
        <authorList>
            <person name="Steffen K."/>
            <person name="Cardenas P."/>
        </authorList>
    </citation>
    <scope>NUCLEOTIDE SEQUENCE</scope>
</reference>
<keyword evidence="4" id="KW-0805">Transcription regulation</keyword>
<evidence type="ECO:0000256" key="1">
    <source>
        <dbReference type="ARBA" id="ARBA00004123"/>
    </source>
</evidence>
<feature type="region of interest" description="Disordered" evidence="8">
    <location>
        <begin position="1714"/>
        <end position="1776"/>
    </location>
</feature>
<accession>A0AA35TYP4</accession>
<evidence type="ECO:0000313" key="10">
    <source>
        <dbReference type="EMBL" id="CAI8056086.1"/>
    </source>
</evidence>
<evidence type="ECO:0000313" key="11">
    <source>
        <dbReference type="Proteomes" id="UP001174909"/>
    </source>
</evidence>
<gene>
    <name evidence="10" type="ORF">GBAR_LOCUS30552</name>
</gene>
<protein>
    <submittedName>
        <fullName evidence="10">Mediator of RNA polymerase II transcription subunit 12-like protein</fullName>
    </submittedName>
</protein>
<feature type="compositionally biased region" description="Polar residues" evidence="8">
    <location>
        <begin position="391"/>
        <end position="403"/>
    </location>
</feature>
<dbReference type="InterPro" id="IPR051647">
    <property type="entry name" value="Mediator_comp_sub12"/>
</dbReference>
<keyword evidence="7" id="KW-0539">Nucleus</keyword>
<sequence length="1973" mass="219323">MCSPECRPLRRPKLGIPGFYPQGEKQREDELSHTALNSGFRLPLAVQDEGGSALKEFGQHLNTKEYSTRVNQVLETKKRSIWVQDSQKRKLPVTKENFFLVTLGRTRKDIAQSWFQNLAGNKPLSQMAKRVPVFNKKEEIFENFCERDVPIFRAVWYIKMTALYNSTIPDSKLNKKKQSNGPSFDWTLSLCHYMHERAWRASAGSGGGYSSRASVSSGTSGGVGGGPSEESLAEIHRWKYMVNLSGWLYEENLLDRHEFLRWLVAERIADHVKQQDTKSLQLYLSLVLKYLLDICSCVSLSRSLMTFCSQKLVSLYELNQRLQKTHMPPAALTAPSASISTPGIEIKVEPQLGTLMETNQDEDSVFNDQPSVKQDPDGKRQRQGSERRRTLSISTGSKGTNAAASGAIQKTGDRSGEERATLYFSWCGHHGSLLLQLSSVIQTVAVQCPTAFVHCSVKGSSKDRGGPLLSQLPVSLAELPMPPSLEPKLHKKLMLVLRATEQEVQQRTKAAENGWSALTAADLQTTSEGESVQQVLKIIEVLDGHSFTRCRGHNPLTVLYSKLCTIQSEAEAPLSDSMLTMLLCEWAVSQHRTGHHRPMVVAKLLAQRQSDLLKFEGWKVCGDLVALDEAWEEAPPPPSGEIRDFPFQQALFRFLDSHAPLPGDLSAPLRSTDPFFHLVSLFSNLIQHNVFSHSLYLSLLIAKGEVRSPIIPSLPFAREGESLYHHPRPEPESELSLSISLPVLKKPRLDLGPGGGVGRGTAGRVGGTRPLVQVLLTPPVSDGISISAINMMGDSGTSFGGKPEAASDCKVGENVALLRQQQLDSLLTSDMGLSRLVSPLPFNPQEDPTVSPIAPVLSLLTGNSSIFMEEEQSIELSINKHSQRHLLYTAYFPLMDTRLTKQELSERSVVLCGIGKSRTKVEKIVKGIMDNVEHYFRLLQNVSSPVLPDNTGCPNLMQKFQVLPVFEQCVIATECEKRLRAIVRKNRSLSNVSICSALVFVCELLEISGSVSQILNLLVDIISSDVFNEEEEENQEKEMENSVITYPPLPPDLCLPVTCLLRKYLSCLLLSQQDTIIVFESLCRVLEGVKQSAKISSSQKTVFLFLHHLFSCCSFIRKTCYSLFRPLLNLLGNEMLIESYPPTNSETPFQRTVISGQVTKPSECDIRTVCHFIRNNPFSSYQKTICFFVTDVFSTVTQKNANSHTLCDLAHVCAEVSCNIGVLVNKELMGAFRALCLPMNMMKACMTGFNHLTSKSNVRATLETLTAQDWVREKCMQQSSRLLEPDYLGDTTLTPSQARYLLDMLCPCVPSSSSAVNVEKPPPLHSMESTSAVAHVLKNLSQWTLNNSLVHIKLHIAQAVSSHTRQSLLDDLASQVIQVFEESCGSEWAGQGQTESPSDSGDGAYSPSVWLVTPLISKLQQVVLGRVLKCAGHVLGQGQWWNPDRGQEKRRSTRATSGAVPAKTGLQWQQPFLQLVLACMNAQATTHEELLGPLKSQLQSFLAAFDKDGMPTDEPSKSMLYAALKLRLSLVGSMLGTICSSDTTALDWTTLLMQLICSGAVDRQTDSSELFTNCLDMLATLLHSLPTSFHICLAGSGEEGKKVYNVCIKKLKSELSGAKSSCLSEIQQLFPLAERPFEGLRIQDSREISPWDIIEGVKNSGPLMLSWFGAIRMKRKPLKYAEQRRNVHFHTHQKRFGDMVGKRHFVSLPDPAPISDTVAASGDAPAQLETPTTATSKLPGASQPLQPQESGQRPGVPTGVNQVPLNTAPKPETSAPPMIIGPRPSIRPQQPQQIWGPRGPMQPNQQQRMQMTLRRIQKDQLEQQRRFVPYGGHPMARPSHYSMMGQMQARPPHMGAYGGMSAMQQQQQRARLQMQMQMMTPEQRQIYIHRVRLRQQQAAQQQAAMNPGMMGAPQYGAQYQPQHPQMQMQAVQPIQVQQQMQHGYSQQPMMVQQQQYPPQQPGGPMNPMQRPMY</sequence>
<dbReference type="Pfam" id="PF09497">
    <property type="entry name" value="Med12"/>
    <property type="match status" value="1"/>
</dbReference>
<dbReference type="InterPro" id="IPR021990">
    <property type="entry name" value="Mediator_Med12_LCEWAV"/>
</dbReference>
<dbReference type="EMBL" id="CASHTH010004322">
    <property type="protein sequence ID" value="CAI8056086.1"/>
    <property type="molecule type" value="Genomic_DNA"/>
</dbReference>
<evidence type="ECO:0000256" key="6">
    <source>
        <dbReference type="ARBA" id="ARBA00023163"/>
    </source>
</evidence>
<comment type="subcellular location">
    <subcellularLocation>
        <location evidence="1">Nucleus</location>
    </subcellularLocation>
</comment>
<evidence type="ECO:0000256" key="8">
    <source>
        <dbReference type="SAM" id="MobiDB-lite"/>
    </source>
</evidence>
<keyword evidence="3" id="KW-0678">Repressor</keyword>
<proteinExistence type="inferred from homology"/>
<dbReference type="PANTHER" id="PTHR46007:SF11">
    <property type="entry name" value="MEDIATOR OF RNA POLYMERASE II TRANSCRIPTION SUBUNIT 12"/>
    <property type="match status" value="1"/>
</dbReference>
<dbReference type="InterPro" id="IPR019035">
    <property type="entry name" value="Mediator_Med12"/>
</dbReference>
<feature type="domain" description="Mediator complex subunit Med12" evidence="9">
    <location>
        <begin position="97"/>
        <end position="159"/>
    </location>
</feature>
<dbReference type="PANTHER" id="PTHR46007">
    <property type="entry name" value="MEDIATOR OF RNA POLYMERASE II TRANSCRIPTION SUBUNIT 12"/>
    <property type="match status" value="1"/>
</dbReference>
<dbReference type="Proteomes" id="UP001174909">
    <property type="component" value="Unassembled WGS sequence"/>
</dbReference>
<name>A0AA35TYP4_GEOBA</name>
<dbReference type="Pfam" id="PF12145">
    <property type="entry name" value="Med12-LCEWAV"/>
    <property type="match status" value="1"/>
</dbReference>
<feature type="compositionally biased region" description="Basic and acidic residues" evidence="8">
    <location>
        <begin position="374"/>
        <end position="389"/>
    </location>
</feature>
<evidence type="ECO:0000256" key="7">
    <source>
        <dbReference type="ARBA" id="ARBA00023242"/>
    </source>
</evidence>
<dbReference type="GO" id="GO:0045944">
    <property type="term" value="P:positive regulation of transcription by RNA polymerase II"/>
    <property type="evidence" value="ECO:0007669"/>
    <property type="project" value="TreeGrafter"/>
</dbReference>
<keyword evidence="6" id="KW-0804">Transcription</keyword>
<evidence type="ECO:0000259" key="9">
    <source>
        <dbReference type="SMART" id="SM01281"/>
    </source>
</evidence>
<comment type="similarity">
    <text evidence="2">Belongs to the Mediator complex subunit 12 family.</text>
</comment>
<dbReference type="GO" id="GO:0003713">
    <property type="term" value="F:transcription coactivator activity"/>
    <property type="evidence" value="ECO:0007669"/>
    <property type="project" value="TreeGrafter"/>
</dbReference>
<feature type="region of interest" description="Disordered" evidence="8">
    <location>
        <begin position="1945"/>
        <end position="1973"/>
    </location>
</feature>
<keyword evidence="5" id="KW-0010">Activator</keyword>
<evidence type="ECO:0000256" key="4">
    <source>
        <dbReference type="ARBA" id="ARBA00023015"/>
    </source>
</evidence>
<evidence type="ECO:0000256" key="3">
    <source>
        <dbReference type="ARBA" id="ARBA00022491"/>
    </source>
</evidence>
<keyword evidence="11" id="KW-1185">Reference proteome</keyword>
<dbReference type="SMART" id="SM01281">
    <property type="entry name" value="Med12"/>
    <property type="match status" value="1"/>
</dbReference>
<dbReference type="GO" id="GO:0016592">
    <property type="term" value="C:mediator complex"/>
    <property type="evidence" value="ECO:0007669"/>
    <property type="project" value="InterPro"/>
</dbReference>
<feature type="region of interest" description="Disordered" evidence="8">
    <location>
        <begin position="359"/>
        <end position="414"/>
    </location>
</feature>
<organism evidence="10 11">
    <name type="scientific">Geodia barretti</name>
    <name type="common">Barrett's horny sponge</name>
    <dbReference type="NCBI Taxonomy" id="519541"/>
    <lineage>
        <taxon>Eukaryota</taxon>
        <taxon>Metazoa</taxon>
        <taxon>Porifera</taxon>
        <taxon>Demospongiae</taxon>
        <taxon>Heteroscleromorpha</taxon>
        <taxon>Tetractinellida</taxon>
        <taxon>Astrophorina</taxon>
        <taxon>Geodiidae</taxon>
        <taxon>Geodia</taxon>
    </lineage>
</organism>
<evidence type="ECO:0000256" key="2">
    <source>
        <dbReference type="ARBA" id="ARBA00010289"/>
    </source>
</evidence>